<comment type="similarity">
    <text evidence="1">Belongs to the sulfatase family.</text>
</comment>
<proteinExistence type="inferred from homology"/>
<organism evidence="5 6">
    <name type="scientific">Novipirellula artificiosorum</name>
    <dbReference type="NCBI Taxonomy" id="2528016"/>
    <lineage>
        <taxon>Bacteria</taxon>
        <taxon>Pseudomonadati</taxon>
        <taxon>Planctomycetota</taxon>
        <taxon>Planctomycetia</taxon>
        <taxon>Pirellulales</taxon>
        <taxon>Pirellulaceae</taxon>
        <taxon>Novipirellula</taxon>
    </lineage>
</organism>
<dbReference type="PANTHER" id="PTHR42693">
    <property type="entry name" value="ARYLSULFATASE FAMILY MEMBER"/>
    <property type="match status" value="1"/>
</dbReference>
<dbReference type="OrthoDB" id="9777306at2"/>
<feature type="signal peptide" evidence="3">
    <location>
        <begin position="1"/>
        <end position="29"/>
    </location>
</feature>
<evidence type="ECO:0000313" key="5">
    <source>
        <dbReference type="EMBL" id="TWU38650.1"/>
    </source>
</evidence>
<dbReference type="AlphaFoldDB" id="A0A5C6DPC3"/>
<dbReference type="PANTHER" id="PTHR42693:SF33">
    <property type="entry name" value="ARYLSULFATASE"/>
    <property type="match status" value="1"/>
</dbReference>
<accession>A0A5C6DPC3</accession>
<name>A0A5C6DPC3_9BACT</name>
<keyword evidence="3" id="KW-0732">Signal</keyword>
<dbReference type="Gene3D" id="3.40.720.10">
    <property type="entry name" value="Alkaline Phosphatase, subunit A"/>
    <property type="match status" value="1"/>
</dbReference>
<dbReference type="Pfam" id="PF00884">
    <property type="entry name" value="Sulfatase"/>
    <property type="match status" value="1"/>
</dbReference>
<feature type="chain" id="PRO_5023092242" evidence="3">
    <location>
        <begin position="30"/>
        <end position="103"/>
    </location>
</feature>
<dbReference type="InterPro" id="IPR000917">
    <property type="entry name" value="Sulfatase_N"/>
</dbReference>
<dbReference type="Proteomes" id="UP000319143">
    <property type="component" value="Unassembled WGS sequence"/>
</dbReference>
<evidence type="ECO:0000256" key="1">
    <source>
        <dbReference type="ARBA" id="ARBA00008779"/>
    </source>
</evidence>
<protein>
    <submittedName>
        <fullName evidence="5">Arylsulfatase</fullName>
        <ecNumber evidence="5">3.1.6.1</ecNumber>
    </submittedName>
</protein>
<sequence precursor="true">MKRRMLQTKLTAALFALLLALLAALPVAAGHTAPRPNIVLILADDLGCGDMSLYDGWIKTPRIDQMAREGVRFTDFHSNSSVCSPSCQKSQPTASCQKSQPNV</sequence>
<keyword evidence="6" id="KW-1185">Reference proteome</keyword>
<evidence type="ECO:0000259" key="4">
    <source>
        <dbReference type="Pfam" id="PF00884"/>
    </source>
</evidence>
<evidence type="ECO:0000256" key="3">
    <source>
        <dbReference type="SAM" id="SignalP"/>
    </source>
</evidence>
<evidence type="ECO:0000256" key="2">
    <source>
        <dbReference type="SAM" id="MobiDB-lite"/>
    </source>
</evidence>
<comment type="caution">
    <text evidence="5">The sequence shown here is derived from an EMBL/GenBank/DDBJ whole genome shotgun (WGS) entry which is preliminary data.</text>
</comment>
<dbReference type="EC" id="3.1.6.1" evidence="5"/>
<evidence type="ECO:0000313" key="6">
    <source>
        <dbReference type="Proteomes" id="UP000319143"/>
    </source>
</evidence>
<dbReference type="GO" id="GO:0004065">
    <property type="term" value="F:arylsulfatase activity"/>
    <property type="evidence" value="ECO:0007669"/>
    <property type="project" value="UniProtKB-EC"/>
</dbReference>
<feature type="region of interest" description="Disordered" evidence="2">
    <location>
        <begin position="79"/>
        <end position="103"/>
    </location>
</feature>
<dbReference type="InterPro" id="IPR017850">
    <property type="entry name" value="Alkaline_phosphatase_core_sf"/>
</dbReference>
<gene>
    <name evidence="5" type="primary">atsA_55</name>
    <name evidence="5" type="ORF">Poly41_31270</name>
</gene>
<feature type="domain" description="Sulfatase N-terminal" evidence="4">
    <location>
        <begin position="36"/>
        <end position="88"/>
    </location>
</feature>
<dbReference type="EMBL" id="SJPV01000004">
    <property type="protein sequence ID" value="TWU38650.1"/>
    <property type="molecule type" value="Genomic_DNA"/>
</dbReference>
<dbReference type="SUPFAM" id="SSF53649">
    <property type="entry name" value="Alkaline phosphatase-like"/>
    <property type="match status" value="1"/>
</dbReference>
<keyword evidence="5" id="KW-0378">Hydrolase</keyword>
<dbReference type="InterPro" id="IPR050738">
    <property type="entry name" value="Sulfatase"/>
</dbReference>
<reference evidence="5 6" key="1">
    <citation type="submission" date="2019-02" db="EMBL/GenBank/DDBJ databases">
        <title>Deep-cultivation of Planctomycetes and their phenomic and genomic characterization uncovers novel biology.</title>
        <authorList>
            <person name="Wiegand S."/>
            <person name="Jogler M."/>
            <person name="Boedeker C."/>
            <person name="Pinto D."/>
            <person name="Vollmers J."/>
            <person name="Rivas-Marin E."/>
            <person name="Kohn T."/>
            <person name="Peeters S.H."/>
            <person name="Heuer A."/>
            <person name="Rast P."/>
            <person name="Oberbeckmann S."/>
            <person name="Bunk B."/>
            <person name="Jeske O."/>
            <person name="Meyerdierks A."/>
            <person name="Storesund J.E."/>
            <person name="Kallscheuer N."/>
            <person name="Luecker S."/>
            <person name="Lage O.M."/>
            <person name="Pohl T."/>
            <person name="Merkel B.J."/>
            <person name="Hornburger P."/>
            <person name="Mueller R.-W."/>
            <person name="Bruemmer F."/>
            <person name="Labrenz M."/>
            <person name="Spormann A.M."/>
            <person name="Op Den Camp H."/>
            <person name="Overmann J."/>
            <person name="Amann R."/>
            <person name="Jetten M.S.M."/>
            <person name="Mascher T."/>
            <person name="Medema M.H."/>
            <person name="Devos D.P."/>
            <person name="Kaster A.-K."/>
            <person name="Ovreas L."/>
            <person name="Rohde M."/>
            <person name="Galperin M.Y."/>
            <person name="Jogler C."/>
        </authorList>
    </citation>
    <scope>NUCLEOTIDE SEQUENCE [LARGE SCALE GENOMIC DNA]</scope>
    <source>
        <strain evidence="5 6">Poly41</strain>
    </source>
</reference>